<accession>A0ABW9LNE7</accession>
<protein>
    <recommendedName>
        <fullName evidence="4">DUF3987 domain-containing protein</fullName>
    </recommendedName>
</protein>
<proteinExistence type="predicted"/>
<gene>
    <name evidence="2" type="ORF">ACK4CP_03790</name>
</gene>
<organism evidence="2 3">
    <name type="scientific">Mycolicibacterium septicum</name>
    <dbReference type="NCBI Taxonomy" id="98668"/>
    <lineage>
        <taxon>Bacteria</taxon>
        <taxon>Bacillati</taxon>
        <taxon>Actinomycetota</taxon>
        <taxon>Actinomycetes</taxon>
        <taxon>Mycobacteriales</taxon>
        <taxon>Mycobacteriaceae</taxon>
        <taxon>Mycolicibacterium</taxon>
    </lineage>
</organism>
<evidence type="ECO:0000313" key="3">
    <source>
        <dbReference type="Proteomes" id="UP001635817"/>
    </source>
</evidence>
<feature type="compositionally biased region" description="Basic and acidic residues" evidence="1">
    <location>
        <begin position="432"/>
        <end position="444"/>
    </location>
</feature>
<dbReference type="RefSeq" id="WP_409548446.1">
    <property type="nucleotide sequence ID" value="NZ_JBKBDE010000001.1"/>
</dbReference>
<evidence type="ECO:0000256" key="1">
    <source>
        <dbReference type="SAM" id="MobiDB-lite"/>
    </source>
</evidence>
<sequence>MNDEQFFSATPELRTIYQWARARYAAPWAVFGAVLLRVSASTGPEVQLPGIIGGRASLNLLAAFVSPSGGGKGISDKVAREVWPAPIIERPIGSGEGIAATFMPPKKDGQEPITRAIFSVPEIDTLAGIAGRQGSILLAQLKSMAMGELLGQSNASDATTRIVQAHSYRCCLSVGAQPGHCGVIFSDTSGGTPQRFLWFPTTDPDMPATPATDPGPLNTALPSWSRASTDVVEIQYGPEEIALTVIAAHIARQRGDSEALDGHRLLTRLKVAAVLAVMHHRMVVSELDWQLSETVMAVSDRTRDWILSEAKRAERAKVRDRAIGRAVFDEIIDDRHATTVRNRVLRLLANGPMSRSDLRRAMGKQHYRESFDALLPHLEKIRQVVIVQGDKAPHYALNPEFTGEPEFTPENRSSGGVNHEFTGEPSTNVTDLDSRRSRDSERPKLSCQKWLNQHVEQLRAAGHTTIESFAVIEAGQALGYTKGSIHQAVSAHPDMRTVDRKRGRAVWSITPDYKPPRYESADAWLESWLDKQDTETVLPDDAKIAGEAAGHNWESVRRAASYSHRIESIPAHGEAKTERIWKIVDANREDAS</sequence>
<name>A0ABW9LNE7_9MYCO</name>
<feature type="region of interest" description="Disordered" evidence="1">
    <location>
        <begin position="401"/>
        <end position="445"/>
    </location>
</feature>
<comment type="caution">
    <text evidence="2">The sequence shown here is derived from an EMBL/GenBank/DDBJ whole genome shotgun (WGS) entry which is preliminary data.</text>
</comment>
<dbReference type="Proteomes" id="UP001635817">
    <property type="component" value="Unassembled WGS sequence"/>
</dbReference>
<reference evidence="2 3" key="1">
    <citation type="submission" date="2024-12" db="EMBL/GenBank/DDBJ databases">
        <title>The coexistence of Mycolicibacterium septicum and Mycolicibacterium nivoides in clinical samples.</title>
        <authorList>
            <person name="Wang C."/>
            <person name="Feng Y."/>
            <person name="Zong Z."/>
        </authorList>
    </citation>
    <scope>NUCLEOTIDE SEQUENCE [LARGE SCALE GENOMIC DNA]</scope>
    <source>
        <strain evidence="2 3">120310</strain>
    </source>
</reference>
<keyword evidence="3" id="KW-1185">Reference proteome</keyword>
<dbReference type="EMBL" id="JBKBDE010000001">
    <property type="protein sequence ID" value="MFN6549501.1"/>
    <property type="molecule type" value="Genomic_DNA"/>
</dbReference>
<evidence type="ECO:0000313" key="2">
    <source>
        <dbReference type="EMBL" id="MFN6549501.1"/>
    </source>
</evidence>
<feature type="compositionally biased region" description="Low complexity" evidence="1">
    <location>
        <begin position="401"/>
        <end position="410"/>
    </location>
</feature>
<evidence type="ECO:0008006" key="4">
    <source>
        <dbReference type="Google" id="ProtNLM"/>
    </source>
</evidence>